<dbReference type="GeneID" id="20088611"/>
<dbReference type="InterPro" id="IPR001611">
    <property type="entry name" value="Leu-rich_rpt"/>
</dbReference>
<dbReference type="STRING" id="157072.A0A024TLB4"/>
<dbReference type="eggNOG" id="KOG0531">
    <property type="taxonomic scope" value="Eukaryota"/>
</dbReference>
<accession>A0A024TLB4</accession>
<dbReference type="Pfam" id="PF14580">
    <property type="entry name" value="LRR_9"/>
    <property type="match status" value="1"/>
</dbReference>
<protein>
    <recommendedName>
        <fullName evidence="8">Dynein assembly factor 1, axonemal homolog</fullName>
    </recommendedName>
</protein>
<proteinExistence type="predicted"/>
<dbReference type="InterPro" id="IPR032675">
    <property type="entry name" value="LRR_dom_sf"/>
</dbReference>
<dbReference type="PANTHER" id="PTHR45973">
    <property type="entry name" value="PROTEIN PHOSPHATASE 1 REGULATORY SUBUNIT SDS22-RELATED"/>
    <property type="match status" value="1"/>
</dbReference>
<evidence type="ECO:0000256" key="4">
    <source>
        <dbReference type="ARBA" id="ARBA00023069"/>
    </source>
</evidence>
<dbReference type="OrthoDB" id="1904536at2759"/>
<dbReference type="Gene3D" id="3.80.10.10">
    <property type="entry name" value="Ribonuclease Inhibitor"/>
    <property type="match status" value="2"/>
</dbReference>
<keyword evidence="4" id="KW-0969">Cilium</keyword>
<feature type="compositionally biased region" description="Basic and acidic residues" evidence="6">
    <location>
        <begin position="505"/>
        <end position="514"/>
    </location>
</feature>
<dbReference type="PROSITE" id="PS51450">
    <property type="entry name" value="LRR"/>
    <property type="match status" value="3"/>
</dbReference>
<reference evidence="7" key="1">
    <citation type="submission" date="2013-12" db="EMBL/GenBank/DDBJ databases">
        <title>The Genome Sequence of Aphanomyces invadans NJM9701.</title>
        <authorList>
            <consortium name="The Broad Institute Genomics Platform"/>
            <person name="Russ C."/>
            <person name="Tyler B."/>
            <person name="van West P."/>
            <person name="Dieguez-Uribeondo J."/>
            <person name="Young S.K."/>
            <person name="Zeng Q."/>
            <person name="Gargeya S."/>
            <person name="Fitzgerald M."/>
            <person name="Abouelleil A."/>
            <person name="Alvarado L."/>
            <person name="Chapman S.B."/>
            <person name="Gainer-Dewar J."/>
            <person name="Goldberg J."/>
            <person name="Griggs A."/>
            <person name="Gujja S."/>
            <person name="Hansen M."/>
            <person name="Howarth C."/>
            <person name="Imamovic A."/>
            <person name="Ireland A."/>
            <person name="Larimer J."/>
            <person name="McCowan C."/>
            <person name="Murphy C."/>
            <person name="Pearson M."/>
            <person name="Poon T.W."/>
            <person name="Priest M."/>
            <person name="Roberts A."/>
            <person name="Saif S."/>
            <person name="Shea T."/>
            <person name="Sykes S."/>
            <person name="Wortman J."/>
            <person name="Nusbaum C."/>
            <person name="Birren B."/>
        </authorList>
    </citation>
    <scope>NUCLEOTIDE SEQUENCE [LARGE SCALE GENOMIC DNA]</scope>
    <source>
        <strain evidence="7">NJM9701</strain>
    </source>
</reference>
<name>A0A024TLB4_9STRA</name>
<evidence type="ECO:0008006" key="8">
    <source>
        <dbReference type="Google" id="ProtNLM"/>
    </source>
</evidence>
<evidence type="ECO:0000256" key="2">
    <source>
        <dbReference type="ARBA" id="ARBA00022614"/>
    </source>
</evidence>
<feature type="compositionally biased region" description="Polar residues" evidence="6">
    <location>
        <begin position="480"/>
        <end position="499"/>
    </location>
</feature>
<evidence type="ECO:0000256" key="1">
    <source>
        <dbReference type="ARBA" id="ARBA00004138"/>
    </source>
</evidence>
<dbReference type="PANTHER" id="PTHR45973:SF9">
    <property type="entry name" value="LEUCINE-RICH REPEAT-CONTAINING PROTEIN 46"/>
    <property type="match status" value="1"/>
</dbReference>
<evidence type="ECO:0000256" key="3">
    <source>
        <dbReference type="ARBA" id="ARBA00022737"/>
    </source>
</evidence>
<sequence length="566" mass="62727">MFSTNNEEIDFLERLKRRDREKLKLKQKGHLPVMDRETLVQLCVDNDGYETPELNDNLFAHFKGFQKIEGLEPFYNLKALWLESNGLSVIENLDCLVHLRCLYMNKNRIERIENLHSLTALTTLDLSENAIRTIEGLGALTQLTSFNISKNELEHVEDIEALKNYKSITNLDLSHNKLADPSILHVFEAMANLKALRLTGNDAVSKTKHFRKTYITTLPQLGYLDRPIFDMERTTAAAWKEGGTAAEEVARRAFIQHEHDERRRTLQEFRDWQREVREKKLTELATTPASECVEDSNEVEEARRVEAQADSDAEKALVHGNGIVELGAAFWAEEDKMQRQKHPQMNEVPSEQNVASHAKVKGIASAVPPLVAMNELMGIAAHETAVAIQAASVQAVVDTNNSIADDDAEDKDASVCVDDIQIDLSTDLVCAAAKGRSPFDSSAAVERSTPHAPLPLLAEEASVSAAASGTKTDDWPATPPSSTKSTVPHSSFTGTSSLVPPSAPVERDTWESLQRKASSAPPLLAPQNLPSAYGSSDEDDDAIQVPVTRADLWQQLRGYTNMSQLD</sequence>
<dbReference type="AlphaFoldDB" id="A0A024TLB4"/>
<keyword evidence="3" id="KW-0677">Repeat</keyword>
<dbReference type="RefSeq" id="XP_008876506.1">
    <property type="nucleotide sequence ID" value="XM_008878284.1"/>
</dbReference>
<dbReference type="SMART" id="SM00365">
    <property type="entry name" value="LRR_SD22"/>
    <property type="match status" value="4"/>
</dbReference>
<feature type="region of interest" description="Disordered" evidence="6">
    <location>
        <begin position="461"/>
        <end position="545"/>
    </location>
</feature>
<keyword evidence="2" id="KW-0433">Leucine-rich repeat</keyword>
<evidence type="ECO:0000256" key="6">
    <source>
        <dbReference type="SAM" id="MobiDB-lite"/>
    </source>
</evidence>
<keyword evidence="5" id="KW-0966">Cell projection</keyword>
<evidence type="ECO:0000256" key="5">
    <source>
        <dbReference type="ARBA" id="ARBA00023273"/>
    </source>
</evidence>
<dbReference type="EMBL" id="KI913983">
    <property type="protein sequence ID" value="ETV94915.1"/>
    <property type="molecule type" value="Genomic_DNA"/>
</dbReference>
<organism evidence="7">
    <name type="scientific">Aphanomyces invadans</name>
    <dbReference type="NCBI Taxonomy" id="157072"/>
    <lineage>
        <taxon>Eukaryota</taxon>
        <taxon>Sar</taxon>
        <taxon>Stramenopiles</taxon>
        <taxon>Oomycota</taxon>
        <taxon>Saprolegniomycetes</taxon>
        <taxon>Saprolegniales</taxon>
        <taxon>Verrucalvaceae</taxon>
        <taxon>Aphanomyces</taxon>
    </lineage>
</organism>
<dbReference type="VEuPathDB" id="FungiDB:H310_11561"/>
<comment type="subcellular location">
    <subcellularLocation>
        <location evidence="1">Cell projection</location>
        <location evidence="1">Cilium</location>
    </subcellularLocation>
</comment>
<dbReference type="InterPro" id="IPR050576">
    <property type="entry name" value="Cilia_flagella_integrity"/>
</dbReference>
<gene>
    <name evidence="7" type="ORF">H310_11561</name>
</gene>
<dbReference type="SUPFAM" id="SSF52075">
    <property type="entry name" value="Outer arm dynein light chain 1"/>
    <property type="match status" value="1"/>
</dbReference>
<evidence type="ECO:0000313" key="7">
    <source>
        <dbReference type="EMBL" id="ETV94915.1"/>
    </source>
</evidence>